<keyword evidence="3" id="KW-1185">Reference proteome</keyword>
<dbReference type="EMBL" id="PDLM01000003">
    <property type="protein sequence ID" value="RDW82822.1"/>
    <property type="molecule type" value="Genomic_DNA"/>
</dbReference>
<evidence type="ECO:0000313" key="3">
    <source>
        <dbReference type="Proteomes" id="UP000256645"/>
    </source>
</evidence>
<comment type="caution">
    <text evidence="2">The sequence shown here is derived from an EMBL/GenBank/DDBJ whole genome shotgun (WGS) entry which is preliminary data.</text>
</comment>
<sequence>MSPQGEEPPDPTAKEKILAKINERVKSAQEAQDAATKARQRAEETSDAEEKQSAIEEAVKNEKKAVSEMKAVQRLQSGVWQGGAGGAGIGAGVGMGLGTVVGSLVGGVAAIPTTSLGLLAGMGTGAIHGPWVKLGMGDKKEDEEIVTEERDSEA</sequence>
<name>A0A3D8S8Z7_9HELO</name>
<evidence type="ECO:0000256" key="1">
    <source>
        <dbReference type="SAM" id="MobiDB-lite"/>
    </source>
</evidence>
<feature type="compositionally biased region" description="Basic and acidic residues" evidence="1">
    <location>
        <begin position="40"/>
        <end position="54"/>
    </location>
</feature>
<dbReference type="Proteomes" id="UP000256645">
    <property type="component" value="Unassembled WGS sequence"/>
</dbReference>
<dbReference type="STRING" id="1849047.A0A3D8S8Z7"/>
<dbReference type="OrthoDB" id="3563480at2759"/>
<reference evidence="2 3" key="1">
    <citation type="journal article" date="2018" name="IMA Fungus">
        <title>IMA Genome-F 9: Draft genome sequence of Annulohypoxylon stygium, Aspergillus mulundensis, Berkeleyomyces basicola (syn. Thielaviopsis basicola), Ceratocystis smalleyi, two Cercospora beticola strains, Coleophoma cylindrospora, Fusarium fracticaudum, Phialophora cf. hyalina, and Morchella septimelata.</title>
        <authorList>
            <person name="Wingfield B.D."/>
            <person name="Bills G.F."/>
            <person name="Dong Y."/>
            <person name="Huang W."/>
            <person name="Nel W.J."/>
            <person name="Swalarsk-Parry B.S."/>
            <person name="Vaghefi N."/>
            <person name="Wilken P.M."/>
            <person name="An Z."/>
            <person name="de Beer Z.W."/>
            <person name="De Vos L."/>
            <person name="Chen L."/>
            <person name="Duong T.A."/>
            <person name="Gao Y."/>
            <person name="Hammerbacher A."/>
            <person name="Kikkert J.R."/>
            <person name="Li Y."/>
            <person name="Li H."/>
            <person name="Li K."/>
            <person name="Li Q."/>
            <person name="Liu X."/>
            <person name="Ma X."/>
            <person name="Naidoo K."/>
            <person name="Pethybridge S.J."/>
            <person name="Sun J."/>
            <person name="Steenkamp E.T."/>
            <person name="van der Nest M.A."/>
            <person name="van Wyk S."/>
            <person name="Wingfield M.J."/>
            <person name="Xiong C."/>
            <person name="Yue Q."/>
            <person name="Zhang X."/>
        </authorList>
    </citation>
    <scope>NUCLEOTIDE SEQUENCE [LARGE SCALE GENOMIC DNA]</scope>
    <source>
        <strain evidence="2 3">BP6252</strain>
    </source>
</reference>
<evidence type="ECO:0000313" key="2">
    <source>
        <dbReference type="EMBL" id="RDW82822.1"/>
    </source>
</evidence>
<gene>
    <name evidence="2" type="ORF">BP6252_03934</name>
</gene>
<accession>A0A3D8S8Z7</accession>
<proteinExistence type="predicted"/>
<organism evidence="2 3">
    <name type="scientific">Coleophoma cylindrospora</name>
    <dbReference type="NCBI Taxonomy" id="1849047"/>
    <lineage>
        <taxon>Eukaryota</taxon>
        <taxon>Fungi</taxon>
        <taxon>Dikarya</taxon>
        <taxon>Ascomycota</taxon>
        <taxon>Pezizomycotina</taxon>
        <taxon>Leotiomycetes</taxon>
        <taxon>Helotiales</taxon>
        <taxon>Dermateaceae</taxon>
        <taxon>Coleophoma</taxon>
    </lineage>
</organism>
<protein>
    <submittedName>
        <fullName evidence="2">Uncharacterized protein</fullName>
    </submittedName>
</protein>
<feature type="region of interest" description="Disordered" evidence="1">
    <location>
        <begin position="25"/>
        <end position="54"/>
    </location>
</feature>
<dbReference type="AlphaFoldDB" id="A0A3D8S8Z7"/>